<keyword evidence="1" id="KW-0175">Coiled coil</keyword>
<evidence type="ECO:0000256" key="2">
    <source>
        <dbReference type="SAM" id="MobiDB-lite"/>
    </source>
</evidence>
<feature type="coiled-coil region" evidence="1">
    <location>
        <begin position="43"/>
        <end position="70"/>
    </location>
</feature>
<keyword evidence="3" id="KW-1133">Transmembrane helix</keyword>
<evidence type="ECO:0000313" key="4">
    <source>
        <dbReference type="EMBL" id="ANG63871.1"/>
    </source>
</evidence>
<name>A0A1A9F1V7_9GAMM</name>
<keyword evidence="5" id="KW-1185">Reference proteome</keyword>
<dbReference type="AlphaFoldDB" id="A0A1A9F1V7"/>
<sequence>MAFLSFFWAEPKYQITAGIITLISLVVVLILSESFNNLSIGKILTLSNEVKKKEEEKTTVKTENKELRQELFKIVSNIQQSQVNNTFNAPSDEWLKALNVVKSEDESEDDTEEDQDEIKKASQFLAEREKNRGRSRERMQTRRRAEDVALHKYFSHSSTPQSELIQNVEFSNSFDEIDPIMSRKIKFDGYLKTISNERFIEIIPNYMTHRSYQDYLYVMLNKIHCYREAKGISADLLLIILDIEEVDEDSKRPDRTANLFEYFQPAIANKLLKVEHFTISQQEIKDFETHGQQSLL</sequence>
<feature type="compositionally biased region" description="Basic and acidic residues" evidence="2">
    <location>
        <begin position="126"/>
        <end position="142"/>
    </location>
</feature>
<feature type="region of interest" description="Disordered" evidence="2">
    <location>
        <begin position="122"/>
        <end position="142"/>
    </location>
</feature>
<gene>
    <name evidence="4" type="ORF">A8C75_16235</name>
</gene>
<dbReference type="KEGG" id="mars:A8C75_16235"/>
<accession>A0A1A9F1V7</accession>
<dbReference type="Proteomes" id="UP000078070">
    <property type="component" value="Chromosome"/>
</dbReference>
<proteinExistence type="predicted"/>
<evidence type="ECO:0000313" key="5">
    <source>
        <dbReference type="Proteomes" id="UP000078070"/>
    </source>
</evidence>
<organism evidence="4 5">
    <name type="scientific">Marinobacterium aestuarii</name>
    <dbReference type="NCBI Taxonomy" id="1821621"/>
    <lineage>
        <taxon>Bacteria</taxon>
        <taxon>Pseudomonadati</taxon>
        <taxon>Pseudomonadota</taxon>
        <taxon>Gammaproteobacteria</taxon>
        <taxon>Oceanospirillales</taxon>
        <taxon>Oceanospirillaceae</taxon>
        <taxon>Marinobacterium</taxon>
    </lineage>
</organism>
<keyword evidence="3" id="KW-0472">Membrane</keyword>
<keyword evidence="3" id="KW-0812">Transmembrane</keyword>
<evidence type="ECO:0000256" key="3">
    <source>
        <dbReference type="SAM" id="Phobius"/>
    </source>
</evidence>
<reference evidence="4 5" key="2">
    <citation type="journal article" date="2018" name="Int. J. Syst. Evol. Microbiol.">
        <title>Marinobacterium aestuarii sp. nov., a benzene-degrading marine bacterium isolated from estuary sediment.</title>
        <authorList>
            <person name="Bae S.S."/>
            <person name="Jung J."/>
            <person name="Chung D."/>
            <person name="Baek K."/>
        </authorList>
    </citation>
    <scope>NUCLEOTIDE SEQUENCE [LARGE SCALE GENOMIC DNA]</scope>
    <source>
        <strain evidence="4 5">ST58-10</strain>
    </source>
</reference>
<protein>
    <submittedName>
        <fullName evidence="4">Uncharacterized protein</fullName>
    </submittedName>
</protein>
<evidence type="ECO:0000256" key="1">
    <source>
        <dbReference type="SAM" id="Coils"/>
    </source>
</evidence>
<feature type="transmembrane region" description="Helical" evidence="3">
    <location>
        <begin position="13"/>
        <end position="32"/>
    </location>
</feature>
<dbReference type="EMBL" id="CP015839">
    <property type="protein sequence ID" value="ANG63871.1"/>
    <property type="molecule type" value="Genomic_DNA"/>
</dbReference>
<reference evidence="5" key="1">
    <citation type="submission" date="2016-05" db="EMBL/GenBank/DDBJ databases">
        <authorList>
            <person name="Baek K."/>
            <person name="Yang S.-J."/>
        </authorList>
    </citation>
    <scope>NUCLEOTIDE SEQUENCE [LARGE SCALE GENOMIC DNA]</scope>
    <source>
        <strain evidence="5">ST58-10</strain>
    </source>
</reference>